<protein>
    <submittedName>
        <fullName evidence="3">Ovule protein</fullName>
    </submittedName>
</protein>
<dbReference type="AlphaFoldDB" id="A0A0R3SV88"/>
<evidence type="ECO:0000313" key="2">
    <source>
        <dbReference type="Proteomes" id="UP000274504"/>
    </source>
</evidence>
<sequence length="104" mass="12408">MLLFSKYFRRITEVFLTWENICEIVDLMRVRDVYEDSGNGECQRLLRDAVEEQRSRTSGIDDVEMDLSDSSNLQNTPVSSYWYDNFYEYQEFDESMDTSPMVQN</sequence>
<accession>A0A0R3SV88</accession>
<dbReference type="WBParaSite" id="HDID_0000947301-mRNA-1">
    <property type="protein sequence ID" value="HDID_0000947301-mRNA-1"/>
    <property type="gene ID" value="HDID_0000947301"/>
</dbReference>
<evidence type="ECO:0000313" key="3">
    <source>
        <dbReference type="WBParaSite" id="HDID_0000947301-mRNA-1"/>
    </source>
</evidence>
<reference evidence="1 2" key="2">
    <citation type="submission" date="2018-11" db="EMBL/GenBank/DDBJ databases">
        <authorList>
            <consortium name="Pathogen Informatics"/>
        </authorList>
    </citation>
    <scope>NUCLEOTIDE SEQUENCE [LARGE SCALE GENOMIC DNA]</scope>
</reference>
<dbReference type="Proteomes" id="UP000274504">
    <property type="component" value="Unassembled WGS sequence"/>
</dbReference>
<name>A0A0R3SV88_HYMDI</name>
<reference evidence="3" key="1">
    <citation type="submission" date="2017-02" db="UniProtKB">
        <authorList>
            <consortium name="WormBaseParasite"/>
        </authorList>
    </citation>
    <scope>IDENTIFICATION</scope>
</reference>
<gene>
    <name evidence="1" type="ORF">HDID_LOCUS9471</name>
</gene>
<evidence type="ECO:0000313" key="1">
    <source>
        <dbReference type="EMBL" id="VDL61818.1"/>
    </source>
</evidence>
<proteinExistence type="predicted"/>
<dbReference type="EMBL" id="UYSG01011299">
    <property type="protein sequence ID" value="VDL61818.1"/>
    <property type="molecule type" value="Genomic_DNA"/>
</dbReference>
<organism evidence="3">
    <name type="scientific">Hymenolepis diminuta</name>
    <name type="common">Rat tapeworm</name>
    <dbReference type="NCBI Taxonomy" id="6216"/>
    <lineage>
        <taxon>Eukaryota</taxon>
        <taxon>Metazoa</taxon>
        <taxon>Spiralia</taxon>
        <taxon>Lophotrochozoa</taxon>
        <taxon>Platyhelminthes</taxon>
        <taxon>Cestoda</taxon>
        <taxon>Eucestoda</taxon>
        <taxon>Cyclophyllidea</taxon>
        <taxon>Hymenolepididae</taxon>
        <taxon>Hymenolepis</taxon>
    </lineage>
</organism>